<organism evidence="3 4">
    <name type="scientific">Plakobranchus ocellatus</name>
    <dbReference type="NCBI Taxonomy" id="259542"/>
    <lineage>
        <taxon>Eukaryota</taxon>
        <taxon>Metazoa</taxon>
        <taxon>Spiralia</taxon>
        <taxon>Lophotrochozoa</taxon>
        <taxon>Mollusca</taxon>
        <taxon>Gastropoda</taxon>
        <taxon>Heterobranchia</taxon>
        <taxon>Euthyneura</taxon>
        <taxon>Panpulmonata</taxon>
        <taxon>Sacoglossa</taxon>
        <taxon>Placobranchoidea</taxon>
        <taxon>Plakobranchidae</taxon>
        <taxon>Plakobranchus</taxon>
    </lineage>
</organism>
<evidence type="ECO:0000256" key="1">
    <source>
        <dbReference type="SAM" id="MobiDB-lite"/>
    </source>
</evidence>
<dbReference type="Proteomes" id="UP000735302">
    <property type="component" value="Unassembled WGS sequence"/>
</dbReference>
<sequence>MSPCPDERQSIGDNLPWPPLTTRGNHGGAYSSPGPTRGHVDIALALFLFFINLGTSFSADLKECWRMRSGSSSGRAVGYKSEVRGSNPSPGQVNVPLLLCVHPALNG</sequence>
<reference evidence="3 4" key="1">
    <citation type="journal article" date="2021" name="Elife">
        <title>Chloroplast acquisition without the gene transfer in kleptoplastic sea slugs, Plakobranchus ocellatus.</title>
        <authorList>
            <person name="Maeda T."/>
            <person name="Takahashi S."/>
            <person name="Yoshida T."/>
            <person name="Shimamura S."/>
            <person name="Takaki Y."/>
            <person name="Nagai Y."/>
            <person name="Toyoda A."/>
            <person name="Suzuki Y."/>
            <person name="Arimoto A."/>
            <person name="Ishii H."/>
            <person name="Satoh N."/>
            <person name="Nishiyama T."/>
            <person name="Hasebe M."/>
            <person name="Maruyama T."/>
            <person name="Minagawa J."/>
            <person name="Obokata J."/>
            <person name="Shigenobu S."/>
        </authorList>
    </citation>
    <scope>NUCLEOTIDE SEQUENCE [LARGE SCALE GENOMIC DNA]</scope>
</reference>
<proteinExistence type="predicted"/>
<feature type="compositionally biased region" description="Basic and acidic residues" evidence="1">
    <location>
        <begin position="1"/>
        <end position="10"/>
    </location>
</feature>
<keyword evidence="2" id="KW-0472">Membrane</keyword>
<gene>
    <name evidence="3" type="ORF">PoB_001353700</name>
</gene>
<keyword evidence="2" id="KW-1133">Transmembrane helix</keyword>
<dbReference type="EMBL" id="BLXT01001645">
    <property type="protein sequence ID" value="GFN87031.1"/>
    <property type="molecule type" value="Genomic_DNA"/>
</dbReference>
<evidence type="ECO:0000313" key="3">
    <source>
        <dbReference type="EMBL" id="GFN87031.1"/>
    </source>
</evidence>
<keyword evidence="2" id="KW-0812">Transmembrane</keyword>
<dbReference type="AlphaFoldDB" id="A0AAV3YVM8"/>
<evidence type="ECO:0000256" key="2">
    <source>
        <dbReference type="SAM" id="Phobius"/>
    </source>
</evidence>
<feature type="region of interest" description="Disordered" evidence="1">
    <location>
        <begin position="1"/>
        <end position="34"/>
    </location>
</feature>
<feature type="transmembrane region" description="Helical" evidence="2">
    <location>
        <begin position="42"/>
        <end position="61"/>
    </location>
</feature>
<evidence type="ECO:0000313" key="4">
    <source>
        <dbReference type="Proteomes" id="UP000735302"/>
    </source>
</evidence>
<keyword evidence="4" id="KW-1185">Reference proteome</keyword>
<comment type="caution">
    <text evidence="3">The sequence shown here is derived from an EMBL/GenBank/DDBJ whole genome shotgun (WGS) entry which is preliminary data.</text>
</comment>
<name>A0AAV3YVM8_9GAST</name>
<accession>A0AAV3YVM8</accession>
<protein>
    <submittedName>
        <fullName evidence="3">Uncharacterized protein</fullName>
    </submittedName>
</protein>